<sequence length="382" mass="40983">MERKGSLRGHPRGKQEADPNEQASRAADPKSAWPAFAQVIGKAPGAPRAAPNLGPDSPPQTPLTCLHGPVGTPESRAERLPSAGGGAPSPPKELIPVAGGGGAEGRSRRRRKGREVSAAIPARELARGRPEKGGKGGSPRRGAVPPERGPGRGGWPRWEGTRRQGPRSGGRSQRTGARRAGGGTRTSAATCPRTAPAAPSPGREKLGRTFKGRESQSGRKCERPREEGGRGLASGRGRSRRRRPRLPHPRARLGGAGGARGARRGRGGMRRDARARARGRRGAARAGEPRLPSPGRASLGTSQRWNPRNAELPELLLQAREKSRTFINVVALGEGFQRIAPPSRRRHWEETSLAFSEVELMRRSWEAWCTEVHWIAELDMTG</sequence>
<name>A0ABN9A1F1_RANTA</name>
<protein>
    <submittedName>
        <fullName evidence="2">Uncharacterized protein</fullName>
    </submittedName>
</protein>
<evidence type="ECO:0000313" key="2">
    <source>
        <dbReference type="EMBL" id="CAI9179809.1"/>
    </source>
</evidence>
<organism evidence="2 3">
    <name type="scientific">Rangifer tarandus platyrhynchus</name>
    <name type="common">Svalbard reindeer</name>
    <dbReference type="NCBI Taxonomy" id="3082113"/>
    <lineage>
        <taxon>Eukaryota</taxon>
        <taxon>Metazoa</taxon>
        <taxon>Chordata</taxon>
        <taxon>Craniata</taxon>
        <taxon>Vertebrata</taxon>
        <taxon>Euteleostomi</taxon>
        <taxon>Mammalia</taxon>
        <taxon>Eutheria</taxon>
        <taxon>Laurasiatheria</taxon>
        <taxon>Artiodactyla</taxon>
        <taxon>Ruminantia</taxon>
        <taxon>Pecora</taxon>
        <taxon>Cervidae</taxon>
        <taxon>Odocoileinae</taxon>
        <taxon>Rangifer</taxon>
    </lineage>
</organism>
<accession>A0ABN9A1F1</accession>
<gene>
    <name evidence="2" type="ORF">MRATA1EN1_LOCUS28771</name>
</gene>
<evidence type="ECO:0000313" key="3">
    <source>
        <dbReference type="Proteomes" id="UP001176941"/>
    </source>
</evidence>
<reference evidence="2" key="1">
    <citation type="submission" date="2023-04" db="EMBL/GenBank/DDBJ databases">
        <authorList>
            <consortium name="ELIXIR-Norway"/>
        </authorList>
    </citation>
    <scope>NUCLEOTIDE SEQUENCE [LARGE SCALE GENOMIC DNA]</scope>
</reference>
<dbReference type="EMBL" id="OX459945">
    <property type="protein sequence ID" value="CAI9179809.1"/>
    <property type="molecule type" value="Genomic_DNA"/>
</dbReference>
<feature type="compositionally biased region" description="Basic and acidic residues" evidence="1">
    <location>
        <begin position="202"/>
        <end position="229"/>
    </location>
</feature>
<keyword evidence="3" id="KW-1185">Reference proteome</keyword>
<feature type="region of interest" description="Disordered" evidence="1">
    <location>
        <begin position="1"/>
        <end position="304"/>
    </location>
</feature>
<proteinExistence type="predicted"/>
<feature type="compositionally biased region" description="Basic and acidic residues" evidence="1">
    <location>
        <begin position="124"/>
        <end position="134"/>
    </location>
</feature>
<dbReference type="Proteomes" id="UP001176941">
    <property type="component" value="Chromosome 9"/>
</dbReference>
<feature type="compositionally biased region" description="Basic residues" evidence="1">
    <location>
        <begin position="237"/>
        <end position="251"/>
    </location>
</feature>
<evidence type="ECO:0000256" key="1">
    <source>
        <dbReference type="SAM" id="MobiDB-lite"/>
    </source>
</evidence>
<feature type="compositionally biased region" description="Basic residues" evidence="1">
    <location>
        <begin position="1"/>
        <end position="12"/>
    </location>
</feature>
<feature type="compositionally biased region" description="Low complexity" evidence="1">
    <location>
        <begin position="185"/>
        <end position="201"/>
    </location>
</feature>